<accession>C0EFT2</accession>
<name>C0EFT2_9FIRM</name>
<dbReference type="InterPro" id="IPR013321">
    <property type="entry name" value="Arc_rbn_hlx_hlx"/>
</dbReference>
<dbReference type="AlphaFoldDB" id="C0EFT2"/>
<sequence length="107" mass="12084">MVETVHMTVQISEEDRRRADQLFADLGMTLDEAVAIFLKQCLMRDGLPFRVRRNAPKTTSAQLTYSEIPTETEEPAVVGMDRLSPNETTFSDIDELIQKLGINIESP</sequence>
<proteinExistence type="predicted"/>
<evidence type="ECO:0000313" key="1">
    <source>
        <dbReference type="EMBL" id="EEG29711.1"/>
    </source>
</evidence>
<dbReference type="Proteomes" id="UP000003340">
    <property type="component" value="Unassembled WGS sequence"/>
</dbReference>
<reference evidence="1 2" key="2">
    <citation type="submission" date="2009-02" db="EMBL/GenBank/DDBJ databases">
        <title>Draft genome sequence of Clostridium methylpentosum (DSM 5476).</title>
        <authorList>
            <person name="Sudarsanam P."/>
            <person name="Ley R."/>
            <person name="Guruge J."/>
            <person name="Turnbaugh P.J."/>
            <person name="Mahowald M."/>
            <person name="Liep D."/>
            <person name="Gordon J."/>
        </authorList>
    </citation>
    <scope>NUCLEOTIDE SEQUENCE [LARGE SCALE GENOMIC DNA]</scope>
    <source>
        <strain evidence="1 2">DSM 5476</strain>
    </source>
</reference>
<gene>
    <name evidence="1" type="ORF">CLOSTMETH_02724</name>
</gene>
<dbReference type="Gene3D" id="1.10.1220.10">
    <property type="entry name" value="Met repressor-like"/>
    <property type="match status" value="1"/>
</dbReference>
<organism evidence="1 2">
    <name type="scientific">[Clostridium] methylpentosum DSM 5476</name>
    <dbReference type="NCBI Taxonomy" id="537013"/>
    <lineage>
        <taxon>Bacteria</taxon>
        <taxon>Bacillati</taxon>
        <taxon>Bacillota</taxon>
        <taxon>Clostridia</taxon>
        <taxon>Eubacteriales</taxon>
        <taxon>Oscillospiraceae</taxon>
        <taxon>Oscillospiraceae incertae sedis</taxon>
    </lineage>
</organism>
<dbReference type="EMBL" id="ACEC01000093">
    <property type="protein sequence ID" value="EEG29711.1"/>
    <property type="molecule type" value="Genomic_DNA"/>
</dbReference>
<evidence type="ECO:0000313" key="2">
    <source>
        <dbReference type="Proteomes" id="UP000003340"/>
    </source>
</evidence>
<keyword evidence="2" id="KW-1185">Reference proteome</keyword>
<dbReference type="GO" id="GO:0006355">
    <property type="term" value="P:regulation of DNA-templated transcription"/>
    <property type="evidence" value="ECO:0007669"/>
    <property type="project" value="InterPro"/>
</dbReference>
<reference evidence="1 2" key="1">
    <citation type="submission" date="2009-01" db="EMBL/GenBank/DDBJ databases">
        <authorList>
            <person name="Fulton L."/>
            <person name="Clifton S."/>
            <person name="Fulton B."/>
            <person name="Xu J."/>
            <person name="Minx P."/>
            <person name="Pepin K.H."/>
            <person name="Johnson M."/>
            <person name="Bhonagiri V."/>
            <person name="Nash W.E."/>
            <person name="Mardis E.R."/>
            <person name="Wilson R.K."/>
        </authorList>
    </citation>
    <scope>NUCLEOTIDE SEQUENCE [LARGE SCALE GENOMIC DNA]</scope>
    <source>
        <strain evidence="1 2">DSM 5476</strain>
    </source>
</reference>
<protein>
    <submittedName>
        <fullName evidence="1">Addiction module antitoxin, RelB/DinJ family</fullName>
    </submittedName>
</protein>
<dbReference type="HOGENOM" id="CLU_2205465_0_0_9"/>
<dbReference type="STRING" id="537013.CLOSTMETH_02724"/>
<comment type="caution">
    <text evidence="1">The sequence shown here is derived from an EMBL/GenBank/DDBJ whole genome shotgun (WGS) entry which is preliminary data.</text>
</comment>